<reference evidence="9 10" key="1">
    <citation type="submission" date="2015-04" db="EMBL/GenBank/DDBJ databases">
        <authorList>
            <person name="Syromyatnikov M.Y."/>
            <person name="Popov V.N."/>
        </authorList>
    </citation>
    <scope>NUCLEOTIDE SEQUENCE [LARGE SCALE GENOMIC DNA]</scope>
    <source>
        <strain evidence="9">WF-38-12</strain>
    </source>
</reference>
<evidence type="ECO:0000313" key="10">
    <source>
        <dbReference type="Proteomes" id="UP000054383"/>
    </source>
</evidence>
<dbReference type="PANTHER" id="PTHR13505">
    <property type="entry name" value="TRANSMEMBRANE PROTEIN 208"/>
    <property type="match status" value="1"/>
</dbReference>
<evidence type="ECO:0000256" key="8">
    <source>
        <dbReference type="SAM" id="Phobius"/>
    </source>
</evidence>
<evidence type="ECO:0000256" key="3">
    <source>
        <dbReference type="ARBA" id="ARBA00022692"/>
    </source>
</evidence>
<dbReference type="Proteomes" id="UP000054383">
    <property type="component" value="Unassembled WGS sequence"/>
</dbReference>
<dbReference type="OrthoDB" id="10012212at2759"/>
<gene>
    <name evidence="9" type="ORF">PISL3812_07568</name>
</gene>
<dbReference type="GO" id="GO:0005789">
    <property type="term" value="C:endoplasmic reticulum membrane"/>
    <property type="evidence" value="ECO:0007669"/>
    <property type="project" value="UniProtKB-SubCell"/>
</dbReference>
<dbReference type="PANTHER" id="PTHR13505:SF7">
    <property type="entry name" value="TRANSMEMBRANE PROTEIN 208"/>
    <property type="match status" value="1"/>
</dbReference>
<comment type="subcellular location">
    <subcellularLocation>
        <location evidence="1">Endoplasmic reticulum membrane</location>
        <topology evidence="1">Multi-pass membrane protein</topology>
    </subcellularLocation>
</comment>
<evidence type="ECO:0008006" key="11">
    <source>
        <dbReference type="Google" id="ProtNLM"/>
    </source>
</evidence>
<evidence type="ECO:0000256" key="1">
    <source>
        <dbReference type="ARBA" id="ARBA00004477"/>
    </source>
</evidence>
<dbReference type="GO" id="GO:0006624">
    <property type="term" value="P:vacuolar protein processing"/>
    <property type="evidence" value="ECO:0007669"/>
    <property type="project" value="TreeGrafter"/>
</dbReference>
<evidence type="ECO:0000256" key="2">
    <source>
        <dbReference type="ARBA" id="ARBA00009950"/>
    </source>
</evidence>
<organism evidence="9 10">
    <name type="scientific">Talaromyces islandicus</name>
    <name type="common">Penicillium islandicum</name>
    <dbReference type="NCBI Taxonomy" id="28573"/>
    <lineage>
        <taxon>Eukaryota</taxon>
        <taxon>Fungi</taxon>
        <taxon>Dikarya</taxon>
        <taxon>Ascomycota</taxon>
        <taxon>Pezizomycotina</taxon>
        <taxon>Eurotiomycetes</taxon>
        <taxon>Eurotiomycetidae</taxon>
        <taxon>Eurotiales</taxon>
        <taxon>Trichocomaceae</taxon>
        <taxon>Talaromyces</taxon>
        <taxon>Talaromyces sect. Islandici</taxon>
    </lineage>
</organism>
<dbReference type="Pfam" id="PF05620">
    <property type="entry name" value="TMEM208_SND2"/>
    <property type="match status" value="1"/>
</dbReference>
<accession>A0A0U1M4Q2</accession>
<dbReference type="GO" id="GO:0005773">
    <property type="term" value="C:vacuole"/>
    <property type="evidence" value="ECO:0007669"/>
    <property type="project" value="GOC"/>
</dbReference>
<sequence length="171" mass="19387">MAQKAAKSLASKNAATLNRSHQITVLVHSLFWVLHWVFNRPSALLPYILLTLPSLGIEFYLERLGRPRYNPQDGSLKQAGEDMSASGLTEYMWDVTYWTWGCLVAACVFGDRAWWLYLAVPFWSVYLLWTTFTGMKKGLAGMGGSGEPSGESTSKRQQKLEKRGGQRMQYR</sequence>
<evidence type="ECO:0000313" key="9">
    <source>
        <dbReference type="EMBL" id="CRG90524.1"/>
    </source>
</evidence>
<keyword evidence="6 8" id="KW-0472">Membrane</keyword>
<feature type="region of interest" description="Disordered" evidence="7">
    <location>
        <begin position="143"/>
        <end position="171"/>
    </location>
</feature>
<evidence type="ECO:0000256" key="7">
    <source>
        <dbReference type="SAM" id="MobiDB-lite"/>
    </source>
</evidence>
<keyword evidence="4" id="KW-0256">Endoplasmic reticulum</keyword>
<proteinExistence type="inferred from homology"/>
<evidence type="ECO:0000256" key="6">
    <source>
        <dbReference type="ARBA" id="ARBA00023136"/>
    </source>
</evidence>
<dbReference type="STRING" id="28573.A0A0U1M4Q2"/>
<keyword evidence="10" id="KW-1185">Reference proteome</keyword>
<feature type="transmembrane region" description="Helical" evidence="8">
    <location>
        <begin position="114"/>
        <end position="132"/>
    </location>
</feature>
<keyword evidence="5 8" id="KW-1133">Transmembrane helix</keyword>
<dbReference type="EMBL" id="CVMT01000008">
    <property type="protein sequence ID" value="CRG90524.1"/>
    <property type="molecule type" value="Genomic_DNA"/>
</dbReference>
<dbReference type="OMA" id="GRPKYDA"/>
<protein>
    <recommendedName>
        <fullName evidence="11">DUF788 domain protein</fullName>
    </recommendedName>
</protein>
<evidence type="ECO:0000256" key="4">
    <source>
        <dbReference type="ARBA" id="ARBA00022824"/>
    </source>
</evidence>
<evidence type="ECO:0000256" key="5">
    <source>
        <dbReference type="ARBA" id="ARBA00022989"/>
    </source>
</evidence>
<keyword evidence="3 8" id="KW-0812">Transmembrane</keyword>
<comment type="similarity">
    <text evidence="2">Belongs to the TMEM208 family.</text>
</comment>
<name>A0A0U1M4Q2_TALIS</name>
<dbReference type="InterPro" id="IPR008506">
    <property type="entry name" value="SND2/TMEM208"/>
</dbReference>
<dbReference type="AlphaFoldDB" id="A0A0U1M4Q2"/>